<gene>
    <name evidence="1" type="ORF">I4W93_002380</name>
</gene>
<evidence type="ECO:0008006" key="3">
    <source>
        <dbReference type="Google" id="ProtNLM"/>
    </source>
</evidence>
<reference evidence="1 2" key="2">
    <citation type="submission" date="2021-08" db="EMBL/GenBank/DDBJ databases">
        <title>Rheinheimera aquimaris sp. nov., isolated from seawater of the East Sea in Korea.</title>
        <authorList>
            <person name="Kim K.H."/>
            <person name="Wenting R."/>
            <person name="Kim K.R."/>
            <person name="Jeon C.O."/>
        </authorList>
    </citation>
    <scope>NUCLEOTIDE SEQUENCE [LARGE SCALE GENOMIC DNA]</scope>
    <source>
        <strain evidence="1 2">MA-13</strain>
    </source>
</reference>
<keyword evidence="2" id="KW-1185">Reference proteome</keyword>
<name>A0ABS7X4H0_9GAMM</name>
<organism evidence="1 2">
    <name type="scientific">Rheinheimera maricola</name>
    <dbReference type="NCBI Taxonomy" id="2793282"/>
    <lineage>
        <taxon>Bacteria</taxon>
        <taxon>Pseudomonadati</taxon>
        <taxon>Pseudomonadota</taxon>
        <taxon>Gammaproteobacteria</taxon>
        <taxon>Chromatiales</taxon>
        <taxon>Chromatiaceae</taxon>
        <taxon>Rheinheimera</taxon>
    </lineage>
</organism>
<proteinExistence type="predicted"/>
<evidence type="ECO:0000313" key="2">
    <source>
        <dbReference type="Proteomes" id="UP000663814"/>
    </source>
</evidence>
<sequence>MYEIRDSQLVVHVIKVGHRSDIYQHI</sequence>
<reference evidence="1 2" key="1">
    <citation type="submission" date="2020-12" db="EMBL/GenBank/DDBJ databases">
        <authorList>
            <person name="Ruan W."/>
            <person name="Khan S.A."/>
            <person name="Jeon C.O."/>
        </authorList>
    </citation>
    <scope>NUCLEOTIDE SEQUENCE [LARGE SCALE GENOMIC DNA]</scope>
    <source>
        <strain evidence="1 2">MA-13</strain>
    </source>
</reference>
<dbReference type="InterPro" id="IPR035093">
    <property type="entry name" value="RelE/ParE_toxin_dom_sf"/>
</dbReference>
<accession>A0ABS7X4H0</accession>
<comment type="caution">
    <text evidence="1">The sequence shown here is derived from an EMBL/GenBank/DDBJ whole genome shotgun (WGS) entry which is preliminary data.</text>
</comment>
<dbReference type="Gene3D" id="3.30.2310.20">
    <property type="entry name" value="RelE-like"/>
    <property type="match status" value="1"/>
</dbReference>
<protein>
    <recommendedName>
        <fullName evidence="3">Type II toxin-antitoxin system RelE/ParE family toxin</fullName>
    </recommendedName>
</protein>
<dbReference type="Proteomes" id="UP000663814">
    <property type="component" value="Unassembled WGS sequence"/>
</dbReference>
<dbReference type="EMBL" id="JAERPS020000001">
    <property type="protein sequence ID" value="MBZ9610436.1"/>
    <property type="molecule type" value="Genomic_DNA"/>
</dbReference>
<evidence type="ECO:0000313" key="1">
    <source>
        <dbReference type="EMBL" id="MBZ9610436.1"/>
    </source>
</evidence>